<feature type="domain" description="VOC" evidence="1">
    <location>
        <begin position="4"/>
        <end position="130"/>
    </location>
</feature>
<dbReference type="Pfam" id="PF00903">
    <property type="entry name" value="Glyoxalase"/>
    <property type="match status" value="1"/>
</dbReference>
<dbReference type="Proteomes" id="UP001596116">
    <property type="component" value="Unassembled WGS sequence"/>
</dbReference>
<dbReference type="InterPro" id="IPR029068">
    <property type="entry name" value="Glyas_Bleomycin-R_OHBP_Dase"/>
</dbReference>
<dbReference type="InterPro" id="IPR004360">
    <property type="entry name" value="Glyas_Fos-R_dOase_dom"/>
</dbReference>
<name>A0ABW1L0P3_9PROT</name>
<dbReference type="SUPFAM" id="SSF54593">
    <property type="entry name" value="Glyoxalase/Bleomycin resistance protein/Dihydroxybiphenyl dioxygenase"/>
    <property type="match status" value="1"/>
</dbReference>
<evidence type="ECO:0000313" key="3">
    <source>
        <dbReference type="Proteomes" id="UP001596116"/>
    </source>
</evidence>
<comment type="caution">
    <text evidence="2">The sequence shown here is derived from an EMBL/GenBank/DDBJ whole genome shotgun (WGS) entry which is preliminary data.</text>
</comment>
<dbReference type="PANTHER" id="PTHR39434">
    <property type="match status" value="1"/>
</dbReference>
<organism evidence="2 3">
    <name type="scientific">Hyphococcus aureus</name>
    <dbReference type="NCBI Taxonomy" id="2666033"/>
    <lineage>
        <taxon>Bacteria</taxon>
        <taxon>Pseudomonadati</taxon>
        <taxon>Pseudomonadota</taxon>
        <taxon>Alphaproteobacteria</taxon>
        <taxon>Parvularculales</taxon>
        <taxon>Parvularculaceae</taxon>
        <taxon>Hyphococcus</taxon>
    </lineage>
</organism>
<protein>
    <submittedName>
        <fullName evidence="2">VOC family protein</fullName>
    </submittedName>
</protein>
<dbReference type="PANTHER" id="PTHR39434:SF1">
    <property type="entry name" value="VOC DOMAIN-CONTAINING PROTEIN"/>
    <property type="match status" value="1"/>
</dbReference>
<dbReference type="CDD" id="cd08357">
    <property type="entry name" value="VOC_like"/>
    <property type="match status" value="1"/>
</dbReference>
<dbReference type="EMBL" id="JBHPON010000001">
    <property type="protein sequence ID" value="MFC6035812.1"/>
    <property type="molecule type" value="Genomic_DNA"/>
</dbReference>
<reference evidence="2 3" key="1">
    <citation type="submission" date="2024-09" db="EMBL/GenBank/DDBJ databases">
        <authorList>
            <person name="Zhang Z.-H."/>
        </authorList>
    </citation>
    <scope>NUCLEOTIDE SEQUENCE [LARGE SCALE GENOMIC DNA]</scope>
    <source>
        <strain evidence="2 3">HHTR114</strain>
    </source>
</reference>
<evidence type="ECO:0000259" key="1">
    <source>
        <dbReference type="PROSITE" id="PS51819"/>
    </source>
</evidence>
<dbReference type="Gene3D" id="3.10.180.10">
    <property type="entry name" value="2,3-Dihydroxybiphenyl 1,2-Dioxygenase, domain 1"/>
    <property type="match status" value="1"/>
</dbReference>
<evidence type="ECO:0000313" key="2">
    <source>
        <dbReference type="EMBL" id="MFC6035812.1"/>
    </source>
</evidence>
<dbReference type="RefSeq" id="WP_379878587.1">
    <property type="nucleotide sequence ID" value="NZ_JBHPON010000001.1"/>
</dbReference>
<keyword evidence="3" id="KW-1185">Reference proteome</keyword>
<dbReference type="PROSITE" id="PS51819">
    <property type="entry name" value="VOC"/>
    <property type="match status" value="1"/>
</dbReference>
<sequence>MTAPLFHLAIPVDDLVAAEAFYGEVFGCPRGRRSDSWIDFDFFGHQLVTHLAPEECGRAAANQVDGKDVPVKHFGVILDGEAWRALADRLTAAGVDFVIEPYVRFQGEPGEQGTFFLLDPAGNALEFKYFDDPSRLFAT</sequence>
<gene>
    <name evidence="2" type="ORF">ACFMB1_09675</name>
</gene>
<dbReference type="InterPro" id="IPR037523">
    <property type="entry name" value="VOC_core"/>
</dbReference>
<accession>A0ABW1L0P3</accession>
<proteinExistence type="predicted"/>